<dbReference type="Gene3D" id="3.40.50.1820">
    <property type="entry name" value="alpha/beta hydrolase"/>
    <property type="match status" value="1"/>
</dbReference>
<dbReference type="InterPro" id="IPR050300">
    <property type="entry name" value="GDXG_lipolytic_enzyme"/>
</dbReference>
<dbReference type="RefSeq" id="WP_036122885.1">
    <property type="nucleotide sequence ID" value="NZ_BMET01000004.1"/>
</dbReference>
<dbReference type="STRING" id="1197477.IA57_10665"/>
<gene>
    <name evidence="4" type="ORF">IA57_10665</name>
</gene>
<protein>
    <submittedName>
        <fullName evidence="4">Lipase</fullName>
    </submittedName>
</protein>
<dbReference type="GO" id="GO:0016787">
    <property type="term" value="F:hydrolase activity"/>
    <property type="evidence" value="ECO:0007669"/>
    <property type="project" value="UniProtKB-KW"/>
</dbReference>
<reference evidence="5" key="2">
    <citation type="submission" date="2014-07" db="EMBL/GenBank/DDBJ databases">
        <title>Genome sequence of Mangrovimonas yunxiaonensis.</title>
        <authorList>
            <person name="Li Y."/>
            <person name="Zheng T."/>
        </authorList>
    </citation>
    <scope>NUCLEOTIDE SEQUENCE [LARGE SCALE GENOMIC DNA]</scope>
    <source>
        <strain evidence="5">LY01</strain>
    </source>
</reference>
<comment type="caution">
    <text evidence="4">The sequence shown here is derived from an EMBL/GenBank/DDBJ whole genome shotgun (WGS) entry which is preliminary data.</text>
</comment>
<dbReference type="OrthoDB" id="9777975at2"/>
<evidence type="ECO:0000256" key="2">
    <source>
        <dbReference type="SAM" id="SignalP"/>
    </source>
</evidence>
<dbReference type="PANTHER" id="PTHR48081">
    <property type="entry name" value="AB HYDROLASE SUPERFAMILY PROTEIN C4A8.06C"/>
    <property type="match status" value="1"/>
</dbReference>
<feature type="chain" id="PRO_5001782678" evidence="2">
    <location>
        <begin position="25"/>
        <end position="287"/>
    </location>
</feature>
<dbReference type="InterPro" id="IPR029058">
    <property type="entry name" value="AB_hydrolase_fold"/>
</dbReference>
<keyword evidence="1" id="KW-0378">Hydrolase</keyword>
<dbReference type="Pfam" id="PF20434">
    <property type="entry name" value="BD-FAE"/>
    <property type="match status" value="1"/>
</dbReference>
<keyword evidence="5" id="KW-1185">Reference proteome</keyword>
<evidence type="ECO:0000259" key="3">
    <source>
        <dbReference type="Pfam" id="PF20434"/>
    </source>
</evidence>
<accession>A0A084TJL5</accession>
<feature type="domain" description="BD-FAE-like" evidence="3">
    <location>
        <begin position="55"/>
        <end position="248"/>
    </location>
</feature>
<evidence type="ECO:0000256" key="1">
    <source>
        <dbReference type="ARBA" id="ARBA00022801"/>
    </source>
</evidence>
<dbReference type="SUPFAM" id="SSF53474">
    <property type="entry name" value="alpha/beta-Hydrolases"/>
    <property type="match status" value="1"/>
</dbReference>
<feature type="signal peptide" evidence="2">
    <location>
        <begin position="1"/>
        <end position="24"/>
    </location>
</feature>
<evidence type="ECO:0000313" key="5">
    <source>
        <dbReference type="Proteomes" id="UP000028521"/>
    </source>
</evidence>
<dbReference type="Proteomes" id="UP000028521">
    <property type="component" value="Unassembled WGS sequence"/>
</dbReference>
<reference evidence="4 5" key="1">
    <citation type="journal article" date="2014" name="Genome Announc.">
        <title>Draft Genome Sequence of the Algicidal Bacterium Mangrovimonas yunxiaonensis Strain LY01.</title>
        <authorList>
            <person name="Li Y."/>
            <person name="Zhu H."/>
            <person name="Li C."/>
            <person name="Zhang H."/>
            <person name="Chen Z."/>
            <person name="Zheng W."/>
            <person name="Xu H."/>
            <person name="Zheng T."/>
        </authorList>
    </citation>
    <scope>NUCLEOTIDE SEQUENCE [LARGE SCALE GENOMIC DNA]</scope>
    <source>
        <strain evidence="4 5">LY01</strain>
    </source>
</reference>
<proteinExistence type="predicted"/>
<dbReference type="eggNOG" id="COG0657">
    <property type="taxonomic scope" value="Bacteria"/>
</dbReference>
<name>A0A084TJL5_9FLAO</name>
<sequence length="287" mass="31881">MKFTKNIALTIGLLLILWSCSVDENTPQGNSVPQDLEYRETLNIPYGNNPEQTFDLYLPAHRTLNTKVVILVHGGGWTSGDKSDMNGFKDYLKSQFPDLAVANMNYRLANENTPPYPMQIHDITKVVNHLTSKQSTYVIGDEFGFIGASAGAHLSMLWSYAHNTNSNITMVANLVGPTNFTDDAYLNNSSPELQKMLTLYGEPATTAYLQEVSPYHQVTALAPPTIMFYGGQDPLVPTSQGTAMRDKLNALNVVHEFTLYENEGHGWTGQNLLDTMNKLSVFIDTHL</sequence>
<evidence type="ECO:0000313" key="4">
    <source>
        <dbReference type="EMBL" id="KFB00901.1"/>
    </source>
</evidence>
<keyword evidence="2" id="KW-0732">Signal</keyword>
<organism evidence="4 5">
    <name type="scientific">Mangrovimonas yunxiaonensis</name>
    <dbReference type="NCBI Taxonomy" id="1197477"/>
    <lineage>
        <taxon>Bacteria</taxon>
        <taxon>Pseudomonadati</taxon>
        <taxon>Bacteroidota</taxon>
        <taxon>Flavobacteriia</taxon>
        <taxon>Flavobacteriales</taxon>
        <taxon>Flavobacteriaceae</taxon>
        <taxon>Mangrovimonas</taxon>
    </lineage>
</organism>
<dbReference type="InterPro" id="IPR049492">
    <property type="entry name" value="BD-FAE-like_dom"/>
</dbReference>
<dbReference type="AlphaFoldDB" id="A0A084TJL5"/>
<dbReference type="EMBL" id="JPFK01000007">
    <property type="protein sequence ID" value="KFB00901.1"/>
    <property type="molecule type" value="Genomic_DNA"/>
</dbReference>